<sequence>MRTATPVRHPESHGPRTNVFEIIRRARDEGIALKLNGDRLKANDIPPPALMGELLAHEALIVELLKAAEEYPRRRAWAVSVSGYRFFLIGPCMSRTQALALARWRWKEAEILD</sequence>
<evidence type="ECO:0000313" key="2">
    <source>
        <dbReference type="Proteomes" id="UP000736384"/>
    </source>
</evidence>
<reference evidence="1" key="1">
    <citation type="submission" date="2020-03" db="EMBL/GenBank/DDBJ databases">
        <title>Genome assembly of Azotobacter chroococcum W5.</title>
        <authorList>
            <person name="Kannepalli A."/>
        </authorList>
    </citation>
    <scope>NUCLEOTIDE SEQUENCE</scope>
    <source>
        <strain evidence="1">W5</strain>
    </source>
</reference>
<comment type="caution">
    <text evidence="1">The sequence shown here is derived from an EMBL/GenBank/DDBJ whole genome shotgun (WGS) entry which is preliminary data.</text>
</comment>
<gene>
    <name evidence="1" type="ORF">HA520_01680</name>
</gene>
<accession>A0AA43Z5D6</accession>
<name>A0AA43Z5D6_9GAMM</name>
<organism evidence="1 2">
    <name type="scientific">Azotobacter chroococcum</name>
    <dbReference type="NCBI Taxonomy" id="353"/>
    <lineage>
        <taxon>Bacteria</taxon>
        <taxon>Pseudomonadati</taxon>
        <taxon>Pseudomonadota</taxon>
        <taxon>Gammaproteobacteria</taxon>
        <taxon>Pseudomonadales</taxon>
        <taxon>Pseudomonadaceae</taxon>
        <taxon>Azotobacter</taxon>
    </lineage>
</organism>
<dbReference type="AlphaFoldDB" id="A0AA43Z5D6"/>
<evidence type="ECO:0000313" key="1">
    <source>
        <dbReference type="EMBL" id="NHN76007.1"/>
    </source>
</evidence>
<dbReference type="Proteomes" id="UP000736384">
    <property type="component" value="Unassembled WGS sequence"/>
</dbReference>
<proteinExistence type="predicted"/>
<dbReference type="EMBL" id="JAAPAP010000001">
    <property type="protein sequence ID" value="NHN76007.1"/>
    <property type="molecule type" value="Genomic_DNA"/>
</dbReference>
<protein>
    <submittedName>
        <fullName evidence="1">Uncharacterized protein</fullName>
    </submittedName>
</protein>